<dbReference type="GO" id="GO:0046556">
    <property type="term" value="F:alpha-L-arabinofuranosidase activity"/>
    <property type="evidence" value="ECO:0007669"/>
    <property type="project" value="UniProtKB-EC"/>
</dbReference>
<evidence type="ECO:0000313" key="10">
    <source>
        <dbReference type="EMBL" id="SOB86426.1"/>
    </source>
</evidence>
<protein>
    <recommendedName>
        <fullName evidence="4">non-reducing end alpha-L-arabinofuranosidase</fullName>
        <ecNumber evidence="4">3.2.1.55</ecNumber>
    </recommendedName>
</protein>
<keyword evidence="11" id="KW-1185">Reference proteome</keyword>
<evidence type="ECO:0000256" key="4">
    <source>
        <dbReference type="ARBA" id="ARBA00012670"/>
    </source>
</evidence>
<dbReference type="InterPro" id="IPR013780">
    <property type="entry name" value="Glyco_hydro_b"/>
</dbReference>
<evidence type="ECO:0000256" key="8">
    <source>
        <dbReference type="SAM" id="SignalP"/>
    </source>
</evidence>
<dbReference type="GO" id="GO:0046373">
    <property type="term" value="P:L-arabinose metabolic process"/>
    <property type="evidence" value="ECO:0007669"/>
    <property type="project" value="InterPro"/>
</dbReference>
<dbReference type="Gene3D" id="2.60.40.1180">
    <property type="entry name" value="Golgi alpha-mannosidase II"/>
    <property type="match status" value="1"/>
</dbReference>
<dbReference type="Pfam" id="PF06964">
    <property type="entry name" value="Alpha-L-AF_C"/>
    <property type="match status" value="1"/>
</dbReference>
<gene>
    <name evidence="10" type="ORF">SAMN06297144_1531</name>
</gene>
<feature type="signal peptide" evidence="8">
    <location>
        <begin position="1"/>
        <end position="23"/>
    </location>
</feature>
<dbReference type="InterPro" id="IPR017853">
    <property type="entry name" value="GH"/>
</dbReference>
<name>A0A285QX71_9SPHN</name>
<dbReference type="SUPFAM" id="SSF51011">
    <property type="entry name" value="Glycosyl hydrolase domain"/>
    <property type="match status" value="1"/>
</dbReference>
<evidence type="ECO:0000256" key="5">
    <source>
        <dbReference type="ARBA" id="ARBA00022801"/>
    </source>
</evidence>
<evidence type="ECO:0000256" key="2">
    <source>
        <dbReference type="ARBA" id="ARBA00007186"/>
    </source>
</evidence>
<dbReference type="Gene3D" id="3.20.20.80">
    <property type="entry name" value="Glycosidases"/>
    <property type="match status" value="1"/>
</dbReference>
<keyword evidence="5" id="KW-0378">Hydrolase</keyword>
<dbReference type="AlphaFoldDB" id="A0A285QX71"/>
<feature type="chain" id="PRO_5012967602" description="non-reducing end alpha-L-arabinofuranosidase" evidence="8">
    <location>
        <begin position="24"/>
        <end position="536"/>
    </location>
</feature>
<feature type="domain" description="Alpha-L-arabinofuranosidase C-terminal" evidence="9">
    <location>
        <begin position="339"/>
        <end position="528"/>
    </location>
</feature>
<evidence type="ECO:0000313" key="11">
    <source>
        <dbReference type="Proteomes" id="UP000219494"/>
    </source>
</evidence>
<evidence type="ECO:0000256" key="3">
    <source>
        <dbReference type="ARBA" id="ARBA00011165"/>
    </source>
</evidence>
<dbReference type="PANTHER" id="PTHR43576:SF2">
    <property type="entry name" value="INTRACELLULAR EXO-ALPHA-L-ARABINOFURANOSIDASE 2"/>
    <property type="match status" value="1"/>
</dbReference>
<comment type="catalytic activity">
    <reaction evidence="1">
        <text>Hydrolysis of terminal non-reducing alpha-L-arabinofuranoside residues in alpha-L-arabinosides.</text>
        <dbReference type="EC" id="3.2.1.55"/>
    </reaction>
</comment>
<dbReference type="PANTHER" id="PTHR43576">
    <property type="entry name" value="ALPHA-L-ARABINOFURANOSIDASE C-RELATED"/>
    <property type="match status" value="1"/>
</dbReference>
<keyword evidence="7" id="KW-0326">Glycosidase</keyword>
<dbReference type="Pfam" id="PF22848">
    <property type="entry name" value="ASD1_dom"/>
    <property type="match status" value="1"/>
</dbReference>
<dbReference type="EC" id="3.2.1.55" evidence="4"/>
<dbReference type="EMBL" id="OBMI01000002">
    <property type="protein sequence ID" value="SOB86426.1"/>
    <property type="molecule type" value="Genomic_DNA"/>
</dbReference>
<dbReference type="RefSeq" id="WP_097063457.1">
    <property type="nucleotide sequence ID" value="NZ_OBMI01000002.1"/>
</dbReference>
<dbReference type="InterPro" id="IPR010720">
    <property type="entry name" value="Alpha-L-AF_C"/>
</dbReference>
<dbReference type="Proteomes" id="UP000219494">
    <property type="component" value="Unassembled WGS sequence"/>
</dbReference>
<proteinExistence type="inferred from homology"/>
<dbReference type="OrthoDB" id="9758333at2"/>
<comment type="subunit">
    <text evidence="3">Homohexamer; trimer of dimers.</text>
</comment>
<evidence type="ECO:0000259" key="9">
    <source>
        <dbReference type="SMART" id="SM00813"/>
    </source>
</evidence>
<evidence type="ECO:0000256" key="7">
    <source>
        <dbReference type="ARBA" id="ARBA00023295"/>
    </source>
</evidence>
<dbReference type="SUPFAM" id="SSF51445">
    <property type="entry name" value="(Trans)glycosidases"/>
    <property type="match status" value="1"/>
</dbReference>
<evidence type="ECO:0000256" key="1">
    <source>
        <dbReference type="ARBA" id="ARBA00001462"/>
    </source>
</evidence>
<dbReference type="GO" id="GO:0000272">
    <property type="term" value="P:polysaccharide catabolic process"/>
    <property type="evidence" value="ECO:0007669"/>
    <property type="project" value="TreeGrafter"/>
</dbReference>
<reference evidence="10 11" key="1">
    <citation type="submission" date="2017-07" db="EMBL/GenBank/DDBJ databases">
        <authorList>
            <person name="Sun Z.S."/>
            <person name="Albrecht U."/>
            <person name="Echele G."/>
            <person name="Lee C.C."/>
        </authorList>
    </citation>
    <scope>NUCLEOTIDE SEQUENCE [LARGE SCALE GENOMIC DNA]</scope>
    <source>
        <strain evidence="10 11">CGMCC 1.12672</strain>
    </source>
</reference>
<keyword evidence="8" id="KW-0732">Signal</keyword>
<keyword evidence="6" id="KW-0119">Carbohydrate metabolism</keyword>
<organism evidence="10 11">
    <name type="scientific">Sphingomonas guangdongensis</name>
    <dbReference type="NCBI Taxonomy" id="1141890"/>
    <lineage>
        <taxon>Bacteria</taxon>
        <taxon>Pseudomonadati</taxon>
        <taxon>Pseudomonadota</taxon>
        <taxon>Alphaproteobacteria</taxon>
        <taxon>Sphingomonadales</taxon>
        <taxon>Sphingomonadaceae</taxon>
        <taxon>Sphingomonas</taxon>
    </lineage>
</organism>
<sequence>MLRTIAPAVLLAAAAVPSAAAQAQAPIAVTIRADRPGPKIDRHIFGQFAEHLGTGIYGGVWVGPKSKIPNVRGIRSDVVAALKAIRVPNVRWPGGCFADEYHWRDGIGDPAKRRVTVNSNWGGSIENNAFGTHEFFDFVEQIGTEAYVSINVGSGSYQEAADWVAYMTADTRNTAGQERAANGHKEPWRIKFLGIGNETWGCGGNMRPEYYADELKRYARFARNYNPAQVTLNNPADPGAVNPNRMLRVAVGPSDDDTSYTEGVMKAWKGRDWSWDIEGLSMHSYTVVKWPPSYDSVNFGEKEYADLTAATLKMDARLKTHSAIMDKFDPEKKVTLIVDEWGVWLAKLPGSPEGFLQQQNSLRDAIIAALNFNIFARHADRVRGANIAQMVNVLQAMILTDEAKMVLTPTYHIHKMYLPFQDATFIPVQFAAGEYRQGTTVLPRVDAVAARSSDGKLWLSLVNLDPNHDATIRIAVPGVRARAASGTVLTAPQVNTVNSFDRPDAVVPRPISAQASGDALTVRLPSKSVTMLVVAE</sequence>
<comment type="similarity">
    <text evidence="2">Belongs to the glycosyl hydrolase 51 family.</text>
</comment>
<accession>A0A285QX71</accession>
<dbReference type="InterPro" id="IPR055235">
    <property type="entry name" value="ASD1_cat"/>
</dbReference>
<evidence type="ECO:0000256" key="6">
    <source>
        <dbReference type="ARBA" id="ARBA00023277"/>
    </source>
</evidence>
<dbReference type="SMART" id="SM00813">
    <property type="entry name" value="Alpha-L-AF_C"/>
    <property type="match status" value="1"/>
</dbReference>